<evidence type="ECO:0000256" key="6">
    <source>
        <dbReference type="ARBA" id="ARBA00023002"/>
    </source>
</evidence>
<name>A0A2A9HC38_TEPT2</name>
<dbReference type="InterPro" id="IPR013149">
    <property type="entry name" value="ADH-like_C"/>
</dbReference>
<evidence type="ECO:0000256" key="9">
    <source>
        <dbReference type="RuleBase" id="RU361277"/>
    </source>
</evidence>
<dbReference type="InterPro" id="IPR020843">
    <property type="entry name" value="ER"/>
</dbReference>
<dbReference type="Pfam" id="PF00107">
    <property type="entry name" value="ADH_zinc_N"/>
    <property type="match status" value="1"/>
</dbReference>
<comment type="similarity">
    <text evidence="2 9">Belongs to the zinc-containing alcohol dehydrogenase family.</text>
</comment>
<dbReference type="GO" id="GO:0008270">
    <property type="term" value="F:zinc ion binding"/>
    <property type="evidence" value="ECO:0007669"/>
    <property type="project" value="InterPro"/>
</dbReference>
<sequence length="341" mass="35872">MRAARLHAYGQPLVVEEVPTPEPGPGQILVRVQGAGFCHSDLHVISGELPVLPRMPLILGHENAGVVEAVGPGVRAVAPGDPVVVFGGWGCGFCDSCVEGAEQLCATPGWVGLSNYDGGYAEYLLVPQERYLVKLAKLEPRAAAPLADAALTPYRAIRLARPYLQPDHAALVIGVGGLGQYGIKLLKLLAGVPVIAVDIDETKRAVARECGADHVLDGRDPEVLAQVQSLSGGGVTAAFDFVGSDATLELSLAATRPRGKVSQIGLAGGTAKLRVLQTVGFEVAFEATLWGTVKELREVVALAESGRLTPIDVVYRPLDEINQAKEELEHGRVGGRIVITP</sequence>
<protein>
    <recommendedName>
        <fullName evidence="3">alcohol dehydrogenase</fullName>
        <ecNumber evidence="3">1.1.1.1</ecNumber>
    </recommendedName>
</protein>
<accession>A0A2A9HC38</accession>
<dbReference type="EC" id="1.1.1.1" evidence="3"/>
<evidence type="ECO:0000256" key="5">
    <source>
        <dbReference type="ARBA" id="ARBA00022833"/>
    </source>
</evidence>
<dbReference type="GO" id="GO:0004022">
    <property type="term" value="F:alcohol dehydrogenase (NAD+) activity"/>
    <property type="evidence" value="ECO:0007669"/>
    <property type="project" value="UniProtKB-EC"/>
</dbReference>
<evidence type="ECO:0000313" key="12">
    <source>
        <dbReference type="Proteomes" id="UP000223071"/>
    </source>
</evidence>
<dbReference type="CDD" id="cd05284">
    <property type="entry name" value="arabinose_DH_like"/>
    <property type="match status" value="1"/>
</dbReference>
<dbReference type="SMART" id="SM00829">
    <property type="entry name" value="PKS_ER"/>
    <property type="match status" value="1"/>
</dbReference>
<dbReference type="InterPro" id="IPR013154">
    <property type="entry name" value="ADH-like_N"/>
</dbReference>
<dbReference type="Gene3D" id="3.40.50.720">
    <property type="entry name" value="NAD(P)-binding Rossmann-like Domain"/>
    <property type="match status" value="1"/>
</dbReference>
<evidence type="ECO:0000256" key="7">
    <source>
        <dbReference type="ARBA" id="ARBA00049164"/>
    </source>
</evidence>
<comment type="cofactor">
    <cofactor evidence="1 9">
        <name>Zn(2+)</name>
        <dbReference type="ChEBI" id="CHEBI:29105"/>
    </cofactor>
</comment>
<dbReference type="PANTHER" id="PTHR42940:SF8">
    <property type="entry name" value="VACUOLAR PROTEIN SORTING-ASSOCIATED PROTEIN 11"/>
    <property type="match status" value="1"/>
</dbReference>
<evidence type="ECO:0000256" key="1">
    <source>
        <dbReference type="ARBA" id="ARBA00001947"/>
    </source>
</evidence>
<keyword evidence="5 9" id="KW-0862">Zinc</keyword>
<reference evidence="11 12" key="1">
    <citation type="submission" date="2017-09" db="EMBL/GenBank/DDBJ databases">
        <title>Sequencing the genomes of two abundant thermophiles in Great Basin hot springs: Thermocrinis jamiesonii and novel Chloroflexi Thermoflexus hugenholtzii.</title>
        <authorList>
            <person name="Hedlund B."/>
        </authorList>
    </citation>
    <scope>NUCLEOTIDE SEQUENCE [LARGE SCALE GENOMIC DNA]</scope>
    <source>
        <strain evidence="11 12">G233</strain>
    </source>
</reference>
<comment type="caution">
    <text evidence="11">The sequence shown here is derived from an EMBL/GenBank/DDBJ whole genome shotgun (WGS) entry which is preliminary data.</text>
</comment>
<dbReference type="InterPro" id="IPR002328">
    <property type="entry name" value="ADH_Zn_CS"/>
</dbReference>
<keyword evidence="12" id="KW-1185">Reference proteome</keyword>
<dbReference type="Pfam" id="PF08240">
    <property type="entry name" value="ADH_N"/>
    <property type="match status" value="1"/>
</dbReference>
<evidence type="ECO:0000256" key="3">
    <source>
        <dbReference type="ARBA" id="ARBA00013190"/>
    </source>
</evidence>
<evidence type="ECO:0000256" key="8">
    <source>
        <dbReference type="ARBA" id="ARBA00049243"/>
    </source>
</evidence>
<dbReference type="AlphaFoldDB" id="A0A2A9HC38"/>
<evidence type="ECO:0000256" key="2">
    <source>
        <dbReference type="ARBA" id="ARBA00008072"/>
    </source>
</evidence>
<dbReference type="SUPFAM" id="SSF51735">
    <property type="entry name" value="NAD(P)-binding Rossmann-fold domains"/>
    <property type="match status" value="1"/>
</dbReference>
<feature type="domain" description="Enoyl reductase (ER)" evidence="10">
    <location>
        <begin position="10"/>
        <end position="339"/>
    </location>
</feature>
<dbReference type="InterPro" id="IPR036291">
    <property type="entry name" value="NAD(P)-bd_dom_sf"/>
</dbReference>
<organism evidence="11 12">
    <name type="scientific">Tepidiforma thermophila (strain KCTC 52669 / CGMCC 1.13589 / G233)</name>
    <dbReference type="NCBI Taxonomy" id="2761530"/>
    <lineage>
        <taxon>Bacteria</taxon>
        <taxon>Bacillati</taxon>
        <taxon>Chloroflexota</taxon>
        <taxon>Tepidiformia</taxon>
        <taxon>Tepidiformales</taxon>
        <taxon>Tepidiformaceae</taxon>
        <taxon>Tepidiforma</taxon>
    </lineage>
</organism>
<dbReference type="SUPFAM" id="SSF50129">
    <property type="entry name" value="GroES-like"/>
    <property type="match status" value="1"/>
</dbReference>
<keyword evidence="6" id="KW-0560">Oxidoreductase</keyword>
<dbReference type="Proteomes" id="UP000223071">
    <property type="component" value="Unassembled WGS sequence"/>
</dbReference>
<gene>
    <name evidence="11" type="ORF">A9A59_0734</name>
</gene>
<evidence type="ECO:0000256" key="4">
    <source>
        <dbReference type="ARBA" id="ARBA00022723"/>
    </source>
</evidence>
<evidence type="ECO:0000259" key="10">
    <source>
        <dbReference type="SMART" id="SM00829"/>
    </source>
</evidence>
<dbReference type="PROSITE" id="PS00059">
    <property type="entry name" value="ADH_ZINC"/>
    <property type="match status" value="1"/>
</dbReference>
<dbReference type="EMBL" id="PDJQ01000001">
    <property type="protein sequence ID" value="PFG73534.1"/>
    <property type="molecule type" value="Genomic_DNA"/>
</dbReference>
<dbReference type="RefSeq" id="WP_098502987.1">
    <property type="nucleotide sequence ID" value="NZ_PDJQ01000001.1"/>
</dbReference>
<comment type="catalytic activity">
    <reaction evidence="8">
        <text>a primary alcohol + NAD(+) = an aldehyde + NADH + H(+)</text>
        <dbReference type="Rhea" id="RHEA:10736"/>
        <dbReference type="ChEBI" id="CHEBI:15378"/>
        <dbReference type="ChEBI" id="CHEBI:15734"/>
        <dbReference type="ChEBI" id="CHEBI:17478"/>
        <dbReference type="ChEBI" id="CHEBI:57540"/>
        <dbReference type="ChEBI" id="CHEBI:57945"/>
        <dbReference type="EC" id="1.1.1.1"/>
    </reaction>
</comment>
<dbReference type="PANTHER" id="PTHR42940">
    <property type="entry name" value="ALCOHOL DEHYDROGENASE 1-RELATED"/>
    <property type="match status" value="1"/>
</dbReference>
<comment type="catalytic activity">
    <reaction evidence="7">
        <text>a secondary alcohol + NAD(+) = a ketone + NADH + H(+)</text>
        <dbReference type="Rhea" id="RHEA:10740"/>
        <dbReference type="ChEBI" id="CHEBI:15378"/>
        <dbReference type="ChEBI" id="CHEBI:17087"/>
        <dbReference type="ChEBI" id="CHEBI:35681"/>
        <dbReference type="ChEBI" id="CHEBI:57540"/>
        <dbReference type="ChEBI" id="CHEBI:57945"/>
        <dbReference type="EC" id="1.1.1.1"/>
    </reaction>
</comment>
<proteinExistence type="inferred from homology"/>
<dbReference type="Gene3D" id="3.90.180.10">
    <property type="entry name" value="Medium-chain alcohol dehydrogenases, catalytic domain"/>
    <property type="match status" value="1"/>
</dbReference>
<evidence type="ECO:0000313" key="11">
    <source>
        <dbReference type="EMBL" id="PFG73534.1"/>
    </source>
</evidence>
<keyword evidence="4 9" id="KW-0479">Metal-binding</keyword>
<dbReference type="InterPro" id="IPR011032">
    <property type="entry name" value="GroES-like_sf"/>
</dbReference>